<dbReference type="Proteomes" id="UP000295390">
    <property type="component" value="Unassembled WGS sequence"/>
</dbReference>
<feature type="signal peptide" evidence="1">
    <location>
        <begin position="1"/>
        <end position="22"/>
    </location>
</feature>
<protein>
    <submittedName>
        <fullName evidence="3">YaiO family outer membrane protein</fullName>
    </submittedName>
</protein>
<evidence type="ECO:0000313" key="3">
    <source>
        <dbReference type="EMBL" id="TDQ23987.1"/>
    </source>
</evidence>
<evidence type="ECO:0000259" key="2">
    <source>
        <dbReference type="Pfam" id="PF19413"/>
    </source>
</evidence>
<sequence>MLKGKSYGLCIALILCVCSVFSQKKIFQGDPDVAFEKARELAFNKQRKEAQDTLRFILTKYPNYLDVRSFLASTYSWDGNYKQARTEFEYILKKDAKRKNDWVATINNELYAELPYKAYELVKKALLYFPDDTDLLYLKAKSEEKFQKPEDALRTLDKIIEIDSNNNKAISYKESLMNTLRFNSVGLNYSMILYNKDERDPSYYSTVRYSRQTKYGSIIAKVNYSRRFDTNNFQYEIDMYPRIVEGLYAYISGGFSNDALFPEIRYGAELYKTLPYSLEVSLGFRGLKFSETTTIYTGSIGWYTGNSYWSFRTYITPNDNGTSKSGTLTYRKYYSDADNYFGIAVGVGFSPEIDRFPVNTEQVVIFDLKTQKVSGEYAFTSSNKKHAWKTFVNILREEKSFDRGKYFLLYTVGVAYDIRFR</sequence>
<dbReference type="SUPFAM" id="SSF48452">
    <property type="entry name" value="TPR-like"/>
    <property type="match status" value="1"/>
</dbReference>
<dbReference type="Gene3D" id="1.25.40.10">
    <property type="entry name" value="Tetratricopeptide repeat domain"/>
    <property type="match status" value="2"/>
</dbReference>
<gene>
    <name evidence="3" type="ORF">DFQ07_2526</name>
</gene>
<reference evidence="3 4" key="1">
    <citation type="submission" date="2019-03" db="EMBL/GenBank/DDBJ databases">
        <title>Genomic Encyclopedia of Type Strains, Phase III (KMG-III): the genomes of soil and plant-associated and newly described type strains.</title>
        <authorList>
            <person name="Whitman W."/>
        </authorList>
    </citation>
    <scope>NUCLEOTIDE SEQUENCE [LARGE SCALE GENOMIC DNA]</scope>
    <source>
        <strain evidence="3 4">CECT 8283</strain>
    </source>
</reference>
<dbReference type="OrthoDB" id="742239at2"/>
<dbReference type="Pfam" id="PF19413">
    <property type="entry name" value="YaiO"/>
    <property type="match status" value="1"/>
</dbReference>
<name>A0A4R6TDZ0_9FLAO</name>
<evidence type="ECO:0000256" key="1">
    <source>
        <dbReference type="SAM" id="SignalP"/>
    </source>
</evidence>
<dbReference type="InterPro" id="IPR011990">
    <property type="entry name" value="TPR-like_helical_dom_sf"/>
</dbReference>
<dbReference type="EMBL" id="SNYH01000005">
    <property type="protein sequence ID" value="TDQ23987.1"/>
    <property type="molecule type" value="Genomic_DNA"/>
</dbReference>
<proteinExistence type="predicted"/>
<comment type="caution">
    <text evidence="3">The sequence shown here is derived from an EMBL/GenBank/DDBJ whole genome shotgun (WGS) entry which is preliminary data.</text>
</comment>
<keyword evidence="4" id="KW-1185">Reference proteome</keyword>
<dbReference type="InterPro" id="IPR030887">
    <property type="entry name" value="Beta-barrel_YaiO"/>
</dbReference>
<dbReference type="AlphaFoldDB" id="A0A4R6TDZ0"/>
<accession>A0A4R6TDZ0</accession>
<keyword evidence="1" id="KW-0732">Signal</keyword>
<evidence type="ECO:0000313" key="4">
    <source>
        <dbReference type="Proteomes" id="UP000295390"/>
    </source>
</evidence>
<feature type="domain" description="YaiO beta-barrel" evidence="2">
    <location>
        <begin position="183"/>
        <end position="352"/>
    </location>
</feature>
<feature type="chain" id="PRO_5020368258" evidence="1">
    <location>
        <begin position="23"/>
        <end position="421"/>
    </location>
</feature>
<dbReference type="NCBIfam" id="TIGR04390">
    <property type="entry name" value="OMP_YaiO_dom"/>
    <property type="match status" value="1"/>
</dbReference>
<organism evidence="3 4">
    <name type="scientific">Tenacibaculum caenipelagi</name>
    <dbReference type="NCBI Taxonomy" id="1325435"/>
    <lineage>
        <taxon>Bacteria</taxon>
        <taxon>Pseudomonadati</taxon>
        <taxon>Bacteroidota</taxon>
        <taxon>Flavobacteriia</taxon>
        <taxon>Flavobacteriales</taxon>
        <taxon>Flavobacteriaceae</taxon>
        <taxon>Tenacibaculum</taxon>
    </lineage>
</organism>